<dbReference type="Gene3D" id="3.30.565.10">
    <property type="entry name" value="Histidine kinase-like ATPase, C-terminal domain"/>
    <property type="match status" value="1"/>
</dbReference>
<dbReference type="InterPro" id="IPR050267">
    <property type="entry name" value="Anti-sigma-factor_SerPK"/>
</dbReference>
<proteinExistence type="predicted"/>
<keyword evidence="1" id="KW-0723">Serine/threonine-protein kinase</keyword>
<keyword evidence="3" id="KW-0067">ATP-binding</keyword>
<dbReference type="EMBL" id="JAAVNE010000009">
    <property type="protein sequence ID" value="NKC30844.1"/>
    <property type="molecule type" value="Genomic_DNA"/>
</dbReference>
<feature type="domain" description="Histidine kinase/HSP90-like ATPase" evidence="2">
    <location>
        <begin position="12"/>
        <end position="122"/>
    </location>
</feature>
<comment type="caution">
    <text evidence="3">The sequence shown here is derived from an EMBL/GenBank/DDBJ whole genome shotgun (WGS) entry which is preliminary data.</text>
</comment>
<reference evidence="3 4" key="1">
    <citation type="submission" date="2020-03" db="EMBL/GenBank/DDBJ databases">
        <title>Roseomonas selenitidurans sp. nov. isolated from urban soil.</title>
        <authorList>
            <person name="Liu H."/>
        </authorList>
    </citation>
    <scope>NUCLEOTIDE SEQUENCE [LARGE SCALE GENOMIC DNA]</scope>
    <source>
        <strain evidence="3 4">BU-1</strain>
    </source>
</reference>
<keyword evidence="1" id="KW-0808">Transferase</keyword>
<dbReference type="RefSeq" id="WP_168029118.1">
    <property type="nucleotide sequence ID" value="NZ_JAAVNE010000009.1"/>
</dbReference>
<keyword evidence="3" id="KW-0547">Nucleotide-binding</keyword>
<evidence type="ECO:0000313" key="3">
    <source>
        <dbReference type="EMBL" id="NKC30844.1"/>
    </source>
</evidence>
<dbReference type="SUPFAM" id="SSF55874">
    <property type="entry name" value="ATPase domain of HSP90 chaperone/DNA topoisomerase II/histidine kinase"/>
    <property type="match status" value="1"/>
</dbReference>
<dbReference type="InterPro" id="IPR036890">
    <property type="entry name" value="HATPase_C_sf"/>
</dbReference>
<keyword evidence="4" id="KW-1185">Reference proteome</keyword>
<dbReference type="GO" id="GO:0005524">
    <property type="term" value="F:ATP binding"/>
    <property type="evidence" value="ECO:0007669"/>
    <property type="project" value="UniProtKB-KW"/>
</dbReference>
<dbReference type="CDD" id="cd16936">
    <property type="entry name" value="HATPase_RsbW-like"/>
    <property type="match status" value="1"/>
</dbReference>
<evidence type="ECO:0000313" key="4">
    <source>
        <dbReference type="Proteomes" id="UP000787635"/>
    </source>
</evidence>
<evidence type="ECO:0000256" key="1">
    <source>
        <dbReference type="ARBA" id="ARBA00022527"/>
    </source>
</evidence>
<keyword evidence="1" id="KW-0418">Kinase</keyword>
<dbReference type="InterPro" id="IPR003594">
    <property type="entry name" value="HATPase_dom"/>
</dbReference>
<dbReference type="PANTHER" id="PTHR35526">
    <property type="entry name" value="ANTI-SIGMA-F FACTOR RSBW-RELATED"/>
    <property type="match status" value="1"/>
</dbReference>
<protein>
    <submittedName>
        <fullName evidence="3">ATP-binding protein</fullName>
    </submittedName>
</protein>
<gene>
    <name evidence="3" type="ORF">HEQ75_08210</name>
</gene>
<organism evidence="3 4">
    <name type="scientific">Falsiroseomonas selenitidurans</name>
    <dbReference type="NCBI Taxonomy" id="2716335"/>
    <lineage>
        <taxon>Bacteria</taxon>
        <taxon>Pseudomonadati</taxon>
        <taxon>Pseudomonadota</taxon>
        <taxon>Alphaproteobacteria</taxon>
        <taxon>Acetobacterales</taxon>
        <taxon>Roseomonadaceae</taxon>
        <taxon>Falsiroseomonas</taxon>
    </lineage>
</organism>
<dbReference type="PANTHER" id="PTHR35526:SF3">
    <property type="entry name" value="ANTI-SIGMA-F FACTOR RSBW"/>
    <property type="match status" value="1"/>
</dbReference>
<evidence type="ECO:0000259" key="2">
    <source>
        <dbReference type="Pfam" id="PF13581"/>
    </source>
</evidence>
<name>A0ABX1E120_9PROT</name>
<sequence>MNSLTLDIPIGLSALAEAQDRAEAWAEAAGVPAQATLRLRLVVEELVANLVEHAAWPGPPVAARLHLSWQDGTLRGVLEDSAVPFDPLALREAPSEAPGPERIGGLGLALVRRMTAALVYGPAATPGWNRTDFIIRLG</sequence>
<accession>A0ABX1E120</accession>
<dbReference type="Pfam" id="PF13581">
    <property type="entry name" value="HATPase_c_2"/>
    <property type="match status" value="1"/>
</dbReference>
<dbReference type="Proteomes" id="UP000787635">
    <property type="component" value="Unassembled WGS sequence"/>
</dbReference>